<dbReference type="InterPro" id="IPR002293">
    <property type="entry name" value="AA/rel_permease1"/>
</dbReference>
<dbReference type="Pfam" id="PF13520">
    <property type="entry name" value="AA_permease_2"/>
    <property type="match status" value="1"/>
</dbReference>
<dbReference type="GO" id="GO:0016020">
    <property type="term" value="C:membrane"/>
    <property type="evidence" value="ECO:0007669"/>
    <property type="project" value="UniProtKB-SubCell"/>
</dbReference>
<sequence length="440" mass="47252">MEHSKMKSTHYQSNSLTLTGAVAMGTGVMIGAGIFALTGQVAELAKSWFPLAFLVAAIVAGFSAYSYVKMANAYPSAGGIAMFLKKAYGKTVMTGAGALLMYFSMVINESLVARTFGTYTMELFDTSQYAEWLIPALGVGLLLVAFFINILSNRFIERFSFFMAFIKIGGLVVFALAGLWVSGLSFESISVSPPEASSGGDFLGAVALAVLAYKGFTTITNSGGEINHPHKNVGRAIIISITLCLVLYMLVTFAIGANLSIDEIVQAKDYALAEAAKPAFGNGGLWFTVVFAIVATVSGVIASVFAVSRMLAMLTEMNLVPHRHFGMPGDLQKHTLVYTIVIAMLLTVFFDLSRIAALGAIFYILMDIAIHWGVLRFLREDVKANAAILITAIVLDIIILVALIAVKVQTDPLVIYVALIGLGVIFIGERLFLKQQRTAD</sequence>
<dbReference type="EMBL" id="CP000109">
    <property type="protein sequence ID" value="ABB42498.1"/>
    <property type="molecule type" value="Genomic_DNA"/>
</dbReference>
<keyword evidence="4 5" id="KW-0472">Membrane</keyword>
<dbReference type="PANTHER" id="PTHR11785:SF512">
    <property type="entry name" value="SOBREMESA, ISOFORM B"/>
    <property type="match status" value="1"/>
</dbReference>
<proteinExistence type="predicted"/>
<keyword evidence="2 5" id="KW-0812">Transmembrane</keyword>
<feature type="transmembrane region" description="Helical" evidence="5">
    <location>
        <begin position="285"/>
        <end position="312"/>
    </location>
</feature>
<feature type="transmembrane region" description="Helical" evidence="5">
    <location>
        <begin position="48"/>
        <end position="68"/>
    </location>
</feature>
<feature type="transmembrane region" description="Helical" evidence="5">
    <location>
        <begin position="21"/>
        <end position="42"/>
    </location>
</feature>
<feature type="transmembrane region" description="Helical" evidence="5">
    <location>
        <begin position="202"/>
        <end position="221"/>
    </location>
</feature>
<feature type="transmembrane region" description="Helical" evidence="5">
    <location>
        <begin position="413"/>
        <end position="433"/>
    </location>
</feature>
<feature type="transmembrane region" description="Helical" evidence="5">
    <location>
        <begin position="132"/>
        <end position="152"/>
    </location>
</feature>
<organism evidence="6">
    <name type="scientific">Hydrogenovibrio crunogenus (strain DSM 25203 / XCL-2)</name>
    <name type="common">Thiomicrospira crunogena</name>
    <dbReference type="NCBI Taxonomy" id="317025"/>
    <lineage>
        <taxon>Bacteria</taxon>
        <taxon>Pseudomonadati</taxon>
        <taxon>Pseudomonadota</taxon>
        <taxon>Gammaproteobacteria</taxon>
        <taxon>Thiotrichales</taxon>
        <taxon>Piscirickettsiaceae</taxon>
        <taxon>Hydrogenovibrio</taxon>
    </lineage>
</organism>
<protein>
    <submittedName>
        <fullName evidence="6">Amino acid-polyamine-organocation (APC) family transporter</fullName>
    </submittedName>
</protein>
<evidence type="ECO:0000256" key="2">
    <source>
        <dbReference type="ARBA" id="ARBA00022692"/>
    </source>
</evidence>
<dbReference type="Gene3D" id="1.20.1740.10">
    <property type="entry name" value="Amino acid/polyamine transporter I"/>
    <property type="match status" value="1"/>
</dbReference>
<feature type="transmembrane region" description="Helical" evidence="5">
    <location>
        <begin position="387"/>
        <end position="407"/>
    </location>
</feature>
<evidence type="ECO:0000313" key="6">
    <source>
        <dbReference type="EMBL" id="ABB42498.1"/>
    </source>
</evidence>
<accession>Q31EC5</accession>
<dbReference type="GO" id="GO:0015179">
    <property type="term" value="F:L-amino acid transmembrane transporter activity"/>
    <property type="evidence" value="ECO:0007669"/>
    <property type="project" value="TreeGrafter"/>
</dbReference>
<feature type="transmembrane region" description="Helical" evidence="5">
    <location>
        <begin position="356"/>
        <end position="375"/>
    </location>
</feature>
<dbReference type="STRING" id="317025.Tcr_1908"/>
<dbReference type="HOGENOM" id="CLU_007946_15_2_6"/>
<dbReference type="PIRSF" id="PIRSF006060">
    <property type="entry name" value="AA_transporter"/>
    <property type="match status" value="1"/>
</dbReference>
<feature type="transmembrane region" description="Helical" evidence="5">
    <location>
        <begin position="233"/>
        <end position="255"/>
    </location>
</feature>
<dbReference type="OrthoDB" id="7065842at2"/>
<dbReference type="InterPro" id="IPR050598">
    <property type="entry name" value="AminoAcid_Transporter"/>
</dbReference>
<dbReference type="KEGG" id="tcx:Tcr_1908"/>
<feature type="transmembrane region" description="Helical" evidence="5">
    <location>
        <begin position="88"/>
        <end position="112"/>
    </location>
</feature>
<gene>
    <name evidence="6" type="ordered locus">Tcr_1908</name>
</gene>
<dbReference type="AlphaFoldDB" id="Q31EC5"/>
<evidence type="ECO:0000256" key="4">
    <source>
        <dbReference type="ARBA" id="ARBA00023136"/>
    </source>
</evidence>
<dbReference type="eggNOG" id="COG0531">
    <property type="taxonomic scope" value="Bacteria"/>
</dbReference>
<evidence type="ECO:0000256" key="3">
    <source>
        <dbReference type="ARBA" id="ARBA00022989"/>
    </source>
</evidence>
<evidence type="ECO:0000256" key="1">
    <source>
        <dbReference type="ARBA" id="ARBA00004141"/>
    </source>
</evidence>
<keyword evidence="3 5" id="KW-1133">Transmembrane helix</keyword>
<dbReference type="PANTHER" id="PTHR11785">
    <property type="entry name" value="AMINO ACID TRANSPORTER"/>
    <property type="match status" value="1"/>
</dbReference>
<feature type="transmembrane region" description="Helical" evidence="5">
    <location>
        <begin position="333"/>
        <end position="350"/>
    </location>
</feature>
<evidence type="ECO:0000256" key="5">
    <source>
        <dbReference type="SAM" id="Phobius"/>
    </source>
</evidence>
<name>Q31EC5_HYDCU</name>
<reference evidence="6" key="1">
    <citation type="submission" date="2006-07" db="EMBL/GenBank/DDBJ databases">
        <title>Complete sequence of Thiomicrospira crunogena XCL-2.</title>
        <authorList>
            <consortium name="US DOE Joint Genome Institute"/>
            <person name="Copeland A."/>
            <person name="Lucas S."/>
            <person name="Lapidus A."/>
            <person name="Barry K."/>
            <person name="Detter J.C."/>
            <person name="Glavina del Rio T."/>
            <person name="Hammon N."/>
            <person name="Israni S."/>
            <person name="Dalin E."/>
            <person name="Tice H."/>
            <person name="Pitluck S."/>
            <person name="Chain P."/>
            <person name="Malfatti S."/>
            <person name="Shin M."/>
            <person name="Vergez L."/>
            <person name="Schmutz J."/>
            <person name="Larimer F."/>
            <person name="Land M."/>
            <person name="Hauser L."/>
            <person name="Kyrpides N."/>
            <person name="Lykidis A."/>
            <person name="Scott K.M."/>
            <person name="Sievert S."/>
            <person name="Kerfeld C."/>
            <person name="Freyermuth S."/>
            <person name="Dobrinski K."/>
            <person name="Boller A."/>
            <person name="Fitzpatrick K."/>
            <person name="Thoma P."/>
            <person name="Moore J."/>
            <person name="Richardson P."/>
        </authorList>
    </citation>
    <scope>NUCLEOTIDE SEQUENCE</scope>
    <source>
        <strain evidence="6">XCL-2</strain>
    </source>
</reference>
<comment type="subcellular location">
    <subcellularLocation>
        <location evidence="1">Membrane</location>
        <topology evidence="1">Multi-pass membrane protein</topology>
    </subcellularLocation>
</comment>
<feature type="transmembrane region" description="Helical" evidence="5">
    <location>
        <begin position="159"/>
        <end position="182"/>
    </location>
</feature>